<proteinExistence type="predicted"/>
<dbReference type="AlphaFoldDB" id="A0A0A0JTQ2"/>
<dbReference type="SUPFAM" id="SSF55961">
    <property type="entry name" value="Bet v1-like"/>
    <property type="match status" value="1"/>
</dbReference>
<gene>
    <name evidence="1" type="ORF">N801_13255</name>
</gene>
<dbReference type="EMBL" id="AVPL01000039">
    <property type="protein sequence ID" value="KGN40498.1"/>
    <property type="molecule type" value="Genomic_DNA"/>
</dbReference>
<dbReference type="STRING" id="1385519.N801_13255"/>
<dbReference type="RefSeq" id="WP_035938592.1">
    <property type="nucleotide sequence ID" value="NZ_AVPL01000039.1"/>
</dbReference>
<dbReference type="InterPro" id="IPR023393">
    <property type="entry name" value="START-like_dom_sf"/>
</dbReference>
<comment type="caution">
    <text evidence="1">The sequence shown here is derived from an EMBL/GenBank/DDBJ whole genome shotgun (WGS) entry which is preliminary data.</text>
</comment>
<dbReference type="InterPro" id="IPR019587">
    <property type="entry name" value="Polyketide_cyclase/dehydratase"/>
</dbReference>
<sequence>MAAFEFSRSTLVAASPAVVHALIDDFHRWETWSPWEDVDPNLRRAYSGSDSGVGARYEWRGNRRAGEGSMEITRSSAERIGVDLHFTKPFKADHEIEFVLTPAAGGTKVDWVMRGDNSGLAAVFAKVMPTEKMVGKDFEKGLARLKRAAESEATG</sequence>
<name>A0A0A0JTQ2_9MICO</name>
<dbReference type="Proteomes" id="UP000030013">
    <property type="component" value="Unassembled WGS sequence"/>
</dbReference>
<evidence type="ECO:0000313" key="2">
    <source>
        <dbReference type="Proteomes" id="UP000030013"/>
    </source>
</evidence>
<protein>
    <submittedName>
        <fullName evidence="1">Transcriptional regulator</fullName>
    </submittedName>
</protein>
<dbReference type="CDD" id="cd07818">
    <property type="entry name" value="SRPBCC_1"/>
    <property type="match status" value="1"/>
</dbReference>
<evidence type="ECO:0000313" key="1">
    <source>
        <dbReference type="EMBL" id="KGN40498.1"/>
    </source>
</evidence>
<keyword evidence="2" id="KW-1185">Reference proteome</keyword>
<reference evidence="1 2" key="1">
    <citation type="submission" date="2013-08" db="EMBL/GenBank/DDBJ databases">
        <title>The genome sequence of Knoellia aerolata.</title>
        <authorList>
            <person name="Zhu W."/>
            <person name="Wang G."/>
        </authorList>
    </citation>
    <scope>NUCLEOTIDE SEQUENCE [LARGE SCALE GENOMIC DNA]</scope>
    <source>
        <strain evidence="1 2">DSM 18566</strain>
    </source>
</reference>
<dbReference type="Gene3D" id="3.30.530.20">
    <property type="match status" value="1"/>
</dbReference>
<dbReference type="eggNOG" id="COG3832">
    <property type="taxonomic scope" value="Bacteria"/>
</dbReference>
<accession>A0A0A0JTQ2</accession>
<dbReference type="Pfam" id="PF10604">
    <property type="entry name" value="Polyketide_cyc2"/>
    <property type="match status" value="1"/>
</dbReference>
<organism evidence="1 2">
    <name type="scientific">Knoellia aerolata DSM 18566</name>
    <dbReference type="NCBI Taxonomy" id="1385519"/>
    <lineage>
        <taxon>Bacteria</taxon>
        <taxon>Bacillati</taxon>
        <taxon>Actinomycetota</taxon>
        <taxon>Actinomycetes</taxon>
        <taxon>Micrococcales</taxon>
        <taxon>Intrasporangiaceae</taxon>
        <taxon>Knoellia</taxon>
    </lineage>
</organism>
<dbReference type="OrthoDB" id="9807923at2"/>